<evidence type="ECO:0000256" key="1">
    <source>
        <dbReference type="ARBA" id="ARBA00009369"/>
    </source>
</evidence>
<accession>A0ABW3WN66</accession>
<comment type="function">
    <text evidence="5">Involved in formation and maintenance of cell shape.</text>
</comment>
<keyword evidence="6" id="KW-0812">Transmembrane</keyword>
<keyword evidence="6" id="KW-1133">Transmembrane helix</keyword>
<name>A0ABW3WN66_9FLAO</name>
<dbReference type="Gene3D" id="2.40.10.340">
    <property type="entry name" value="Rod shape-determining protein MreC, domain 1"/>
    <property type="match status" value="1"/>
</dbReference>
<dbReference type="InterPro" id="IPR042175">
    <property type="entry name" value="Cell/Rod_MreC_2"/>
</dbReference>
<evidence type="ECO:0000256" key="2">
    <source>
        <dbReference type="ARBA" id="ARBA00013855"/>
    </source>
</evidence>
<evidence type="ECO:0000256" key="5">
    <source>
        <dbReference type="PIRNR" id="PIRNR038471"/>
    </source>
</evidence>
<dbReference type="PIRSF" id="PIRSF038471">
    <property type="entry name" value="MreC"/>
    <property type="match status" value="1"/>
</dbReference>
<dbReference type="EMBL" id="JBHTMV010000003">
    <property type="protein sequence ID" value="MFD1293367.1"/>
    <property type="molecule type" value="Genomic_DNA"/>
</dbReference>
<dbReference type="Gene3D" id="2.40.10.350">
    <property type="entry name" value="Rod shape-determining protein MreC, domain 2"/>
    <property type="match status" value="1"/>
</dbReference>
<dbReference type="InterPro" id="IPR055342">
    <property type="entry name" value="MreC_beta-barrel_core"/>
</dbReference>
<feature type="domain" description="Rod shape-determining protein MreC beta-barrel core" evidence="7">
    <location>
        <begin position="111"/>
        <end position="258"/>
    </location>
</feature>
<dbReference type="RefSeq" id="WP_386808567.1">
    <property type="nucleotide sequence ID" value="NZ_JBHTMV010000003.1"/>
</dbReference>
<keyword evidence="3 5" id="KW-0133">Cell shape</keyword>
<evidence type="ECO:0000313" key="8">
    <source>
        <dbReference type="EMBL" id="MFD1293367.1"/>
    </source>
</evidence>
<gene>
    <name evidence="8" type="primary">mreC</name>
    <name evidence="8" type="ORF">ACFQ5N_05920</name>
</gene>
<evidence type="ECO:0000256" key="4">
    <source>
        <dbReference type="ARBA" id="ARBA00032089"/>
    </source>
</evidence>
<comment type="similarity">
    <text evidence="1 5">Belongs to the MreC family.</text>
</comment>
<evidence type="ECO:0000259" key="7">
    <source>
        <dbReference type="Pfam" id="PF04085"/>
    </source>
</evidence>
<organism evidence="8 9">
    <name type="scientific">Lutibacter holmesii</name>
    <dbReference type="NCBI Taxonomy" id="1137985"/>
    <lineage>
        <taxon>Bacteria</taxon>
        <taxon>Pseudomonadati</taxon>
        <taxon>Bacteroidota</taxon>
        <taxon>Flavobacteriia</taxon>
        <taxon>Flavobacteriales</taxon>
        <taxon>Flavobacteriaceae</taxon>
        <taxon>Lutibacter</taxon>
    </lineage>
</organism>
<evidence type="ECO:0000256" key="6">
    <source>
        <dbReference type="SAM" id="Phobius"/>
    </source>
</evidence>
<reference evidence="9" key="1">
    <citation type="journal article" date="2019" name="Int. J. Syst. Evol. Microbiol.">
        <title>The Global Catalogue of Microorganisms (GCM) 10K type strain sequencing project: providing services to taxonomists for standard genome sequencing and annotation.</title>
        <authorList>
            <consortium name="The Broad Institute Genomics Platform"/>
            <consortium name="The Broad Institute Genome Sequencing Center for Infectious Disease"/>
            <person name="Wu L."/>
            <person name="Ma J."/>
        </authorList>
    </citation>
    <scope>NUCLEOTIDE SEQUENCE [LARGE SCALE GENOMIC DNA]</scope>
    <source>
        <strain evidence="9">CCUG 62221</strain>
    </source>
</reference>
<evidence type="ECO:0000256" key="3">
    <source>
        <dbReference type="ARBA" id="ARBA00022960"/>
    </source>
</evidence>
<protein>
    <recommendedName>
        <fullName evidence="2 5">Cell shape-determining protein MreC</fullName>
    </recommendedName>
    <alternativeName>
        <fullName evidence="4 5">Cell shape protein MreC</fullName>
    </alternativeName>
</protein>
<evidence type="ECO:0000313" key="9">
    <source>
        <dbReference type="Proteomes" id="UP001597241"/>
    </source>
</evidence>
<dbReference type="NCBIfam" id="NF010532">
    <property type="entry name" value="PRK13922.9-3"/>
    <property type="match status" value="1"/>
</dbReference>
<dbReference type="PANTHER" id="PTHR34138">
    <property type="entry name" value="CELL SHAPE-DETERMINING PROTEIN MREC"/>
    <property type="match status" value="1"/>
</dbReference>
<feature type="transmembrane region" description="Helical" evidence="6">
    <location>
        <begin position="12"/>
        <end position="29"/>
    </location>
</feature>
<dbReference type="InterPro" id="IPR042177">
    <property type="entry name" value="Cell/Rod_1"/>
</dbReference>
<proteinExistence type="inferred from homology"/>
<dbReference type="Proteomes" id="UP001597241">
    <property type="component" value="Unassembled WGS sequence"/>
</dbReference>
<dbReference type="PANTHER" id="PTHR34138:SF1">
    <property type="entry name" value="CELL SHAPE-DETERMINING PROTEIN MREC"/>
    <property type="match status" value="1"/>
</dbReference>
<keyword evidence="6" id="KW-0472">Membrane</keyword>
<dbReference type="Pfam" id="PF04085">
    <property type="entry name" value="MreC"/>
    <property type="match status" value="1"/>
</dbReference>
<comment type="caution">
    <text evidence="8">The sequence shown here is derived from an EMBL/GenBank/DDBJ whole genome shotgun (WGS) entry which is preliminary data.</text>
</comment>
<sequence length="275" mass="31504">MQQIIYFFKKFRFFLLFLLLEIVGLYFTIQHHSYHKSKFVSSANAITGGIYKKTTAISDYFHLKAENKLLNEENTRLKNLLENKEVEYSVNFLVKDSTKYTKKYEYIAAKIIKNDYTKRNNFLTLNKGTEQGLASDMGVINGKGIIGVVKNISANYASVLSILNKTSKINVSLKNSDHFGTLIWNGEDYNILQISDIPRQAQLKIGDTILTGGKSVIFPEGILVGTIKDFKFENNQYQEINVQLFNDMSALGHVQVIKNLEKEEYKKLEQTLLNE</sequence>
<dbReference type="InterPro" id="IPR007221">
    <property type="entry name" value="MreC"/>
</dbReference>
<keyword evidence="9" id="KW-1185">Reference proteome</keyword>